<feature type="transmembrane region" description="Helical" evidence="8">
    <location>
        <begin position="6"/>
        <end position="25"/>
    </location>
</feature>
<dbReference type="GO" id="GO:0016020">
    <property type="term" value="C:membrane"/>
    <property type="evidence" value="ECO:0007669"/>
    <property type="project" value="UniProtKB-SubCell"/>
</dbReference>
<dbReference type="PANTHER" id="PTHR21355">
    <property type="entry name" value="G-PROTEIN COUPLED RECEPTOR-ASSOCIATED PROTEIN LMBRD2"/>
    <property type="match status" value="1"/>
</dbReference>
<accession>A0A1S3JF92</accession>
<feature type="transmembrane region" description="Helical" evidence="8">
    <location>
        <begin position="452"/>
        <end position="475"/>
    </location>
</feature>
<feature type="transmembrane region" description="Helical" evidence="8">
    <location>
        <begin position="138"/>
        <end position="157"/>
    </location>
</feature>
<dbReference type="InterPro" id="IPR006876">
    <property type="entry name" value="LMBR1-like_membr_prot"/>
</dbReference>
<feature type="coiled-coil region" evidence="6">
    <location>
        <begin position="255"/>
        <end position="282"/>
    </location>
</feature>
<evidence type="ECO:0000256" key="5">
    <source>
        <dbReference type="ARBA" id="ARBA00023136"/>
    </source>
</evidence>
<keyword evidence="6" id="KW-0175">Coiled coil</keyword>
<keyword evidence="4 8" id="KW-1133">Transmembrane helix</keyword>
<evidence type="ECO:0000256" key="7">
    <source>
        <dbReference type="SAM" id="MobiDB-lite"/>
    </source>
</evidence>
<dbReference type="FunCoup" id="A0A1S3JF92">
    <property type="interactions" value="1688"/>
</dbReference>
<feature type="region of interest" description="Disordered" evidence="7">
    <location>
        <begin position="623"/>
        <end position="642"/>
    </location>
</feature>
<evidence type="ECO:0000313" key="9">
    <source>
        <dbReference type="Proteomes" id="UP000085678"/>
    </source>
</evidence>
<dbReference type="OrthoDB" id="203099at2759"/>
<keyword evidence="9" id="KW-1185">Reference proteome</keyword>
<dbReference type="AlphaFoldDB" id="A0A1S3JF92"/>
<evidence type="ECO:0000256" key="1">
    <source>
        <dbReference type="ARBA" id="ARBA00004141"/>
    </source>
</evidence>
<comment type="subcellular location">
    <subcellularLocation>
        <location evidence="1">Membrane</location>
        <topology evidence="1">Multi-pass membrane protein</topology>
    </subcellularLocation>
</comment>
<evidence type="ECO:0000256" key="3">
    <source>
        <dbReference type="ARBA" id="ARBA00022692"/>
    </source>
</evidence>
<dbReference type="KEGG" id="lak:106172723"/>
<gene>
    <name evidence="10" type="primary">LOC106172723</name>
</gene>
<dbReference type="InterPro" id="IPR051584">
    <property type="entry name" value="GPCR-associated_LMBR1"/>
</dbReference>
<organism evidence="9 10">
    <name type="scientific">Lingula anatina</name>
    <name type="common">Brachiopod</name>
    <name type="synonym">Lingula unguis</name>
    <dbReference type="NCBI Taxonomy" id="7574"/>
    <lineage>
        <taxon>Eukaryota</taxon>
        <taxon>Metazoa</taxon>
        <taxon>Spiralia</taxon>
        <taxon>Lophotrochozoa</taxon>
        <taxon>Brachiopoda</taxon>
        <taxon>Linguliformea</taxon>
        <taxon>Lingulata</taxon>
        <taxon>Lingulida</taxon>
        <taxon>Linguloidea</taxon>
        <taxon>Lingulidae</taxon>
        <taxon>Lingula</taxon>
    </lineage>
</organism>
<feature type="transmembrane region" description="Helical" evidence="8">
    <location>
        <begin position="552"/>
        <end position="571"/>
    </location>
</feature>
<sequence length="658" mass="75863">MSIGPLIVDIGLVCVLSAFLLHHYGNWRKQHILVTIATFVSWYFSFMIIFMLPLDVSSTFYRQCLHVNEPPTTLVPQNESTTVPLDNVTVVSNGSSTTTATPVFRARREAEGLGTTASSCEVPWSFVPAYVLPSLWHVVYWTSQVLTWLILPLMQSYANAGDFTAAGKIKSALIENAIYYGSYLLIFGICLIYVAARPDIHFSGDKLKVIGITASNTWGLFLLVFLLGYGLVEVPRTVWYNSTRGHQLTTTYFKLAKLSTERTESEENLEDVLEDIRKASEVLRYNNPLRKHVDTVIEKCPEEFQKSVKRGAMDDFQDYEEPRDLPSEKYLVKLHKKVIAASQNYHRTHCQWDMLVQKAYDLEDIESNLKSPDRRFKRSYGKYQGFFKLCHSPSVEWYWKCLFQSWVLKIVSVILAIFSMMVVWSEVTFFNKKPVLSLFAIFINLAKENYNYLYIELASFVTIAYLSLCAYYTVFKIRVFNYYYIASHHQTDANSLLFAGILLCRLTPPLCLNFLGLIHLDSHVTADEDNLETSYTQIMGHMDVISFIADGFNIYFPIAIVLLCFATYFNLGTRCLHFLGFQQFVGDDDMTQDFVDEGREIVKRERRKIERRLAGETRRRQWNERYGDDQSASESDTAARFSNREQGIQYRPLLAQFE</sequence>
<dbReference type="RefSeq" id="XP_013409008.1">
    <property type="nucleotide sequence ID" value="XM_013553554.1"/>
</dbReference>
<evidence type="ECO:0000313" key="10">
    <source>
        <dbReference type="RefSeq" id="XP_013409008.1"/>
    </source>
</evidence>
<dbReference type="Pfam" id="PF04791">
    <property type="entry name" value="LMBR1"/>
    <property type="match status" value="1"/>
</dbReference>
<feature type="transmembrane region" description="Helical" evidence="8">
    <location>
        <begin position="406"/>
        <end position="424"/>
    </location>
</feature>
<keyword evidence="5 8" id="KW-0472">Membrane</keyword>
<proteinExistence type="inferred from homology"/>
<dbReference type="PANTHER" id="PTHR21355:SF0">
    <property type="entry name" value="G-PROTEIN COUPLED RECEPTOR-ASSOCIATED PROTEIN LMBRD2"/>
    <property type="match status" value="1"/>
</dbReference>
<feature type="transmembrane region" description="Helical" evidence="8">
    <location>
        <begin position="32"/>
        <end position="52"/>
    </location>
</feature>
<reference evidence="10" key="1">
    <citation type="submission" date="2025-08" db="UniProtKB">
        <authorList>
            <consortium name="RefSeq"/>
        </authorList>
    </citation>
    <scope>IDENTIFICATION</scope>
    <source>
        <tissue evidence="10">Gonads</tissue>
    </source>
</reference>
<comment type="similarity">
    <text evidence="2">Belongs to the LIMR family.</text>
</comment>
<keyword evidence="3 8" id="KW-0812">Transmembrane</keyword>
<evidence type="ECO:0000256" key="2">
    <source>
        <dbReference type="ARBA" id="ARBA00010487"/>
    </source>
</evidence>
<name>A0A1S3JF92_LINAN</name>
<evidence type="ECO:0000256" key="8">
    <source>
        <dbReference type="SAM" id="Phobius"/>
    </source>
</evidence>
<dbReference type="InParanoid" id="A0A1S3JF92"/>
<dbReference type="GeneID" id="106172723"/>
<feature type="transmembrane region" description="Helical" evidence="8">
    <location>
        <begin position="177"/>
        <end position="196"/>
    </location>
</feature>
<protein>
    <submittedName>
        <fullName evidence="10">LMBR1 domain-containing protein 2</fullName>
    </submittedName>
</protein>
<dbReference type="STRING" id="7574.A0A1S3JF92"/>
<feature type="transmembrane region" description="Helical" evidence="8">
    <location>
        <begin position="496"/>
        <end position="520"/>
    </location>
</feature>
<dbReference type="Proteomes" id="UP000085678">
    <property type="component" value="Unplaced"/>
</dbReference>
<feature type="transmembrane region" description="Helical" evidence="8">
    <location>
        <begin position="208"/>
        <end position="232"/>
    </location>
</feature>
<evidence type="ECO:0000256" key="4">
    <source>
        <dbReference type="ARBA" id="ARBA00022989"/>
    </source>
</evidence>
<evidence type="ECO:0000256" key="6">
    <source>
        <dbReference type="SAM" id="Coils"/>
    </source>
</evidence>